<dbReference type="Proteomes" id="UP000696280">
    <property type="component" value="Unassembled WGS sequence"/>
</dbReference>
<reference evidence="2" key="1">
    <citation type="submission" date="2021-07" db="EMBL/GenBank/DDBJ databases">
        <authorList>
            <person name="Durling M."/>
        </authorList>
    </citation>
    <scope>NUCLEOTIDE SEQUENCE</scope>
</reference>
<protein>
    <submittedName>
        <fullName evidence="2">Uncharacterized protein</fullName>
    </submittedName>
</protein>
<keyword evidence="1" id="KW-0812">Transmembrane</keyword>
<dbReference type="EMBL" id="CAJVRL010000046">
    <property type="protein sequence ID" value="CAG8952542.1"/>
    <property type="molecule type" value="Genomic_DNA"/>
</dbReference>
<dbReference type="OrthoDB" id="10303791at2759"/>
<evidence type="ECO:0000256" key="1">
    <source>
        <dbReference type="SAM" id="Phobius"/>
    </source>
</evidence>
<proteinExistence type="predicted"/>
<keyword evidence="1" id="KW-1133">Transmembrane helix</keyword>
<sequence length="279" mass="31851">MSYLHTRHIFNFQYVRHHYHPGNMAPIDKTNYDYLDWLDVIHPKIERSSPDGVAKDHSPKVEPRDLCKQLVNINVIELPLHCILGDALDFEKINTTPAGTVEKRSTWDKSRANAWQRAKSHFTSFHPGTKVPKTGNKDAVIRPRFLWWGGKEEVVEGKMVEDDDRPLPVRMRDSENETEFSNIALHAIPMESETTNLTHPVMSLNATDKKTAHGAHFPGFHFREAQDVGGQIPIGVPNHTFLFKNTGVDRFLGGAVLGTFVFFGIKLAWENLREPRKRV</sequence>
<organism evidence="2 3">
    <name type="scientific">Hymenoscyphus fraxineus</name>
    <dbReference type="NCBI Taxonomy" id="746836"/>
    <lineage>
        <taxon>Eukaryota</taxon>
        <taxon>Fungi</taxon>
        <taxon>Dikarya</taxon>
        <taxon>Ascomycota</taxon>
        <taxon>Pezizomycotina</taxon>
        <taxon>Leotiomycetes</taxon>
        <taxon>Helotiales</taxon>
        <taxon>Helotiaceae</taxon>
        <taxon>Hymenoscyphus</taxon>
    </lineage>
</organism>
<accession>A0A9N9KW16</accession>
<evidence type="ECO:0000313" key="3">
    <source>
        <dbReference type="Proteomes" id="UP000696280"/>
    </source>
</evidence>
<comment type="caution">
    <text evidence="2">The sequence shown here is derived from an EMBL/GenBank/DDBJ whole genome shotgun (WGS) entry which is preliminary data.</text>
</comment>
<evidence type="ECO:0000313" key="2">
    <source>
        <dbReference type="EMBL" id="CAG8952542.1"/>
    </source>
</evidence>
<dbReference type="AlphaFoldDB" id="A0A9N9KW16"/>
<name>A0A9N9KW16_9HELO</name>
<gene>
    <name evidence="2" type="ORF">HYFRA_00009646</name>
</gene>
<keyword evidence="1" id="KW-0472">Membrane</keyword>
<keyword evidence="3" id="KW-1185">Reference proteome</keyword>
<feature type="transmembrane region" description="Helical" evidence="1">
    <location>
        <begin position="251"/>
        <end position="269"/>
    </location>
</feature>